<evidence type="ECO:0000313" key="3">
    <source>
        <dbReference type="EMBL" id="WWD16812.1"/>
    </source>
</evidence>
<dbReference type="GeneID" id="43590729"/>
<dbReference type="NCBIfam" id="TIGR01428">
    <property type="entry name" value="HAD_type_II"/>
    <property type="match status" value="1"/>
</dbReference>
<dbReference type="SFLD" id="SFLDS00003">
    <property type="entry name" value="Haloacid_Dehalogenase"/>
    <property type="match status" value="1"/>
</dbReference>
<sequence length="257" mass="28997">MSSQTTIPTSLKFVKSLTFDLMGTCADYTTALLADLAYTTIPPSIDHEQLIKAWRAGFFEMIFELHAKGEEKSVDEVHRLVLDRLLDERGVGLDVVDEEERERLVMGWHRQVAWPDAIEGIQRLKTKYDCVVVANGTTRLQLDIASSSHLPFHALFSSQLIGYTKPDPRMYRRAIELLARKPEEVAMVAAHAYDLRAAKAIGMRTIYIQRDTEDPDEEMALIRSEVDLFIDGRLWVGTKGGMNELAGILGCEVRPMS</sequence>
<dbReference type="KEGG" id="ksn:43590729"/>
<keyword evidence="2" id="KW-0378">Hydrolase</keyword>
<dbReference type="SFLD" id="SFLDG01129">
    <property type="entry name" value="C1.5:_HAD__Beta-PGM__Phosphata"/>
    <property type="match status" value="1"/>
</dbReference>
<reference evidence="3" key="1">
    <citation type="submission" date="2017-08" db="EMBL/GenBank/DDBJ databases">
        <authorList>
            <person name="Cuomo C."/>
            <person name="Billmyre B."/>
            <person name="Heitman J."/>
        </authorList>
    </citation>
    <scope>NUCLEOTIDE SEQUENCE</scope>
    <source>
        <strain evidence="3">CBS 12478</strain>
    </source>
</reference>
<dbReference type="PANTHER" id="PTHR43316">
    <property type="entry name" value="HYDROLASE, HALOACID DELAHOGENASE-RELATED"/>
    <property type="match status" value="1"/>
</dbReference>
<evidence type="ECO:0000313" key="4">
    <source>
        <dbReference type="Proteomes" id="UP000322225"/>
    </source>
</evidence>
<keyword evidence="4" id="KW-1185">Reference proteome</keyword>
<organism evidence="3 4">
    <name type="scientific">Kwoniella shandongensis</name>
    <dbReference type="NCBI Taxonomy" id="1734106"/>
    <lineage>
        <taxon>Eukaryota</taxon>
        <taxon>Fungi</taxon>
        <taxon>Dikarya</taxon>
        <taxon>Basidiomycota</taxon>
        <taxon>Agaricomycotina</taxon>
        <taxon>Tremellomycetes</taxon>
        <taxon>Tremellales</taxon>
        <taxon>Cryptococcaceae</taxon>
        <taxon>Kwoniella</taxon>
    </lineage>
</organism>
<dbReference type="InterPro" id="IPR023214">
    <property type="entry name" value="HAD_sf"/>
</dbReference>
<dbReference type="Gene3D" id="1.10.150.240">
    <property type="entry name" value="Putative phosphatase, domain 2"/>
    <property type="match status" value="1"/>
</dbReference>
<comment type="similarity">
    <text evidence="1">Belongs to the HAD-like hydrolase superfamily. S-2-haloalkanoic acid dehalogenase family.</text>
</comment>
<dbReference type="Gene3D" id="3.40.50.1000">
    <property type="entry name" value="HAD superfamily/HAD-like"/>
    <property type="match status" value="1"/>
</dbReference>
<dbReference type="InterPro" id="IPR006328">
    <property type="entry name" value="2-HAD"/>
</dbReference>
<proteinExistence type="inferred from homology"/>
<dbReference type="PRINTS" id="PR00413">
    <property type="entry name" value="HADHALOGNASE"/>
</dbReference>
<name>A0A5M6BYW8_9TREE</name>
<reference evidence="3" key="2">
    <citation type="submission" date="2024-01" db="EMBL/GenBank/DDBJ databases">
        <title>Comparative genomics of Cryptococcus and Kwoniella reveals pathogenesis evolution and contrasting modes of karyotype evolution via chromosome fusion or intercentromeric recombination.</title>
        <authorList>
            <person name="Coelho M.A."/>
            <person name="David-Palma M."/>
            <person name="Shea T."/>
            <person name="Bowers K."/>
            <person name="McGinley-Smith S."/>
            <person name="Mohammad A.W."/>
            <person name="Gnirke A."/>
            <person name="Yurkov A.M."/>
            <person name="Nowrousian M."/>
            <person name="Sun S."/>
            <person name="Cuomo C.A."/>
            <person name="Heitman J."/>
        </authorList>
    </citation>
    <scope>NUCLEOTIDE SEQUENCE</scope>
    <source>
        <strain evidence="3">CBS 12478</strain>
    </source>
</reference>
<dbReference type="GO" id="GO:0016791">
    <property type="term" value="F:phosphatase activity"/>
    <property type="evidence" value="ECO:0007669"/>
    <property type="project" value="UniProtKB-ARBA"/>
</dbReference>
<dbReference type="SUPFAM" id="SSF56784">
    <property type="entry name" value="HAD-like"/>
    <property type="match status" value="1"/>
</dbReference>
<dbReference type="AlphaFoldDB" id="A0A5M6BYW8"/>
<dbReference type="GO" id="GO:0019120">
    <property type="term" value="F:hydrolase activity, acting on acid halide bonds, in C-halide compounds"/>
    <property type="evidence" value="ECO:0007669"/>
    <property type="project" value="InterPro"/>
</dbReference>
<dbReference type="InterPro" id="IPR051540">
    <property type="entry name" value="S-2-haloacid_dehalogenase"/>
</dbReference>
<dbReference type="InterPro" id="IPR036412">
    <property type="entry name" value="HAD-like_sf"/>
</dbReference>
<dbReference type="InterPro" id="IPR006439">
    <property type="entry name" value="HAD-SF_hydro_IA"/>
</dbReference>
<gene>
    <name evidence="3" type="ORF">CI109_101244</name>
</gene>
<dbReference type="Pfam" id="PF00702">
    <property type="entry name" value="Hydrolase"/>
    <property type="match status" value="1"/>
</dbReference>
<dbReference type="RefSeq" id="XP_031859087.1">
    <property type="nucleotide sequence ID" value="XM_032006571.1"/>
</dbReference>
<protein>
    <submittedName>
        <fullName evidence="3">Haloacid dehalogenase, type II</fullName>
    </submittedName>
</protein>
<dbReference type="OrthoDB" id="2363873at2759"/>
<dbReference type="EMBL" id="CP144052">
    <property type="protein sequence ID" value="WWD16812.1"/>
    <property type="molecule type" value="Genomic_DNA"/>
</dbReference>
<evidence type="ECO:0000256" key="2">
    <source>
        <dbReference type="ARBA" id="ARBA00022801"/>
    </source>
</evidence>
<dbReference type="PANTHER" id="PTHR43316:SF3">
    <property type="entry name" value="HALOACID DEHALOGENASE, TYPE II (AFU_ORTHOLOGUE AFUA_2G07750)-RELATED"/>
    <property type="match status" value="1"/>
</dbReference>
<dbReference type="InterPro" id="IPR023198">
    <property type="entry name" value="PGP-like_dom2"/>
</dbReference>
<dbReference type="NCBIfam" id="TIGR01493">
    <property type="entry name" value="HAD-SF-IA-v2"/>
    <property type="match status" value="1"/>
</dbReference>
<accession>A0A5M6BYW8</accession>
<evidence type="ECO:0000256" key="1">
    <source>
        <dbReference type="ARBA" id="ARBA00008106"/>
    </source>
</evidence>
<dbReference type="Proteomes" id="UP000322225">
    <property type="component" value="Chromosome 2"/>
</dbReference>